<dbReference type="AlphaFoldDB" id="A0A545TCH1"/>
<accession>A0A545TCH1</accession>
<keyword evidence="3" id="KW-1185">Reference proteome</keyword>
<comment type="caution">
    <text evidence="2">The sequence shown here is derived from an EMBL/GenBank/DDBJ whole genome shotgun (WGS) entry which is preliminary data.</text>
</comment>
<gene>
    <name evidence="2" type="ORF">FLL45_08105</name>
</gene>
<evidence type="ECO:0000313" key="2">
    <source>
        <dbReference type="EMBL" id="TQV74914.1"/>
    </source>
</evidence>
<proteinExistence type="predicted"/>
<feature type="chain" id="PRO_5021794811" description="Secreted protein" evidence="1">
    <location>
        <begin position="24"/>
        <end position="115"/>
    </location>
</feature>
<organism evidence="2 3">
    <name type="scientific">Aliikangiella marina</name>
    <dbReference type="NCBI Taxonomy" id="1712262"/>
    <lineage>
        <taxon>Bacteria</taxon>
        <taxon>Pseudomonadati</taxon>
        <taxon>Pseudomonadota</taxon>
        <taxon>Gammaproteobacteria</taxon>
        <taxon>Oceanospirillales</taxon>
        <taxon>Pleioneaceae</taxon>
        <taxon>Aliikangiella</taxon>
    </lineage>
</organism>
<name>A0A545TCH1_9GAMM</name>
<keyword evidence="1" id="KW-0732">Signal</keyword>
<dbReference type="RefSeq" id="WP_142941532.1">
    <property type="nucleotide sequence ID" value="NZ_VIKR01000002.1"/>
</dbReference>
<evidence type="ECO:0008006" key="4">
    <source>
        <dbReference type="Google" id="ProtNLM"/>
    </source>
</evidence>
<sequence>MMKKLAIAIFFILTAFTSGKIHAQSTGNVAITNIGCHNHDDTCFVEIVGPAVGPESCKSNSIRWRRTADANGEATFAMITAAYFAGNKVRITTSGSCFSRQPNYPTIAYMSVVKN</sequence>
<feature type="signal peptide" evidence="1">
    <location>
        <begin position="1"/>
        <end position="23"/>
    </location>
</feature>
<reference evidence="2 3" key="1">
    <citation type="submission" date="2019-06" db="EMBL/GenBank/DDBJ databases">
        <title>Draft genome of Aliikangiella marina GYP-15.</title>
        <authorList>
            <person name="Wang G."/>
        </authorList>
    </citation>
    <scope>NUCLEOTIDE SEQUENCE [LARGE SCALE GENOMIC DNA]</scope>
    <source>
        <strain evidence="2 3">GYP-15</strain>
    </source>
</reference>
<protein>
    <recommendedName>
        <fullName evidence="4">Secreted protein</fullName>
    </recommendedName>
</protein>
<dbReference type="OrthoDB" id="7065389at2"/>
<dbReference type="Proteomes" id="UP000317839">
    <property type="component" value="Unassembled WGS sequence"/>
</dbReference>
<evidence type="ECO:0000256" key="1">
    <source>
        <dbReference type="SAM" id="SignalP"/>
    </source>
</evidence>
<dbReference type="EMBL" id="VIKR01000002">
    <property type="protein sequence ID" value="TQV74914.1"/>
    <property type="molecule type" value="Genomic_DNA"/>
</dbReference>
<evidence type="ECO:0000313" key="3">
    <source>
        <dbReference type="Proteomes" id="UP000317839"/>
    </source>
</evidence>